<organism evidence="4">
    <name type="scientific">Setaria italica</name>
    <name type="common">Foxtail millet</name>
    <name type="synonym">Panicum italicum</name>
    <dbReference type="NCBI Taxonomy" id="4555"/>
    <lineage>
        <taxon>Eukaryota</taxon>
        <taxon>Viridiplantae</taxon>
        <taxon>Streptophyta</taxon>
        <taxon>Embryophyta</taxon>
        <taxon>Tracheophyta</taxon>
        <taxon>Spermatophyta</taxon>
        <taxon>Magnoliopsida</taxon>
        <taxon>Liliopsida</taxon>
        <taxon>Poales</taxon>
        <taxon>Poaceae</taxon>
        <taxon>PACMAD clade</taxon>
        <taxon>Panicoideae</taxon>
        <taxon>Panicodae</taxon>
        <taxon>Paniceae</taxon>
        <taxon>Cenchrinae</taxon>
        <taxon>Setaria</taxon>
    </lineage>
</organism>
<accession>A0A368S812</accession>
<dbReference type="Gene3D" id="3.80.10.10">
    <property type="entry name" value="Ribonuclease Inhibitor"/>
    <property type="match status" value="3"/>
</dbReference>
<dbReference type="GO" id="GO:0043531">
    <property type="term" value="F:ADP binding"/>
    <property type="evidence" value="ECO:0007669"/>
    <property type="project" value="InterPro"/>
</dbReference>
<dbReference type="Gene3D" id="1.10.8.430">
    <property type="entry name" value="Helical domain of apoptotic protease-activating factors"/>
    <property type="match status" value="1"/>
</dbReference>
<dbReference type="SUPFAM" id="SSF52540">
    <property type="entry name" value="P-loop containing nucleoside triphosphate hydrolases"/>
    <property type="match status" value="1"/>
</dbReference>
<evidence type="ECO:0000313" key="4">
    <source>
        <dbReference type="EMBL" id="RCV38483.1"/>
    </source>
</evidence>
<dbReference type="OrthoDB" id="648133at2759"/>
<dbReference type="SUPFAM" id="SSF52058">
    <property type="entry name" value="L domain-like"/>
    <property type="match status" value="2"/>
</dbReference>
<evidence type="ECO:0000259" key="3">
    <source>
        <dbReference type="Pfam" id="PF23559"/>
    </source>
</evidence>
<dbReference type="Gene3D" id="3.40.50.300">
    <property type="entry name" value="P-loop containing nucleotide triphosphate hydrolases"/>
    <property type="match status" value="1"/>
</dbReference>
<name>A0A368S812_SETIT</name>
<reference evidence="4" key="2">
    <citation type="submission" date="2015-07" db="EMBL/GenBank/DDBJ databases">
        <authorList>
            <person name="Noorani M."/>
        </authorList>
    </citation>
    <scope>NUCLEOTIDE SEQUENCE</scope>
    <source>
        <strain evidence="4">Yugu1</strain>
    </source>
</reference>
<reference evidence="4" key="1">
    <citation type="journal article" date="2012" name="Nat. Biotechnol.">
        <title>Reference genome sequence of the model plant Setaria.</title>
        <authorList>
            <person name="Bennetzen J.L."/>
            <person name="Schmutz J."/>
            <person name="Wang H."/>
            <person name="Percifield R."/>
            <person name="Hawkins J."/>
            <person name="Pontaroli A.C."/>
            <person name="Estep M."/>
            <person name="Feng L."/>
            <person name="Vaughn J.N."/>
            <person name="Grimwood J."/>
            <person name="Jenkins J."/>
            <person name="Barry K."/>
            <person name="Lindquist E."/>
            <person name="Hellsten U."/>
            <person name="Deshpande S."/>
            <person name="Wang X."/>
            <person name="Wu X."/>
            <person name="Mitros T."/>
            <person name="Triplett J."/>
            <person name="Yang X."/>
            <person name="Ye C.Y."/>
            <person name="Mauro-Herrera M."/>
            <person name="Wang L."/>
            <person name="Li P."/>
            <person name="Sharma M."/>
            <person name="Sharma R."/>
            <person name="Ronald P.C."/>
            <person name="Panaud O."/>
            <person name="Kellogg E.A."/>
            <person name="Brutnell T.P."/>
            <person name="Doust A.N."/>
            <person name="Tuskan G.A."/>
            <person name="Rokhsar D."/>
            <person name="Devos K.M."/>
        </authorList>
    </citation>
    <scope>NUCLEOTIDE SEQUENCE [LARGE SCALE GENOMIC DNA]</scope>
    <source>
        <strain evidence="4">Yugu1</strain>
    </source>
</reference>
<dbReference type="InterPro" id="IPR032675">
    <property type="entry name" value="LRR_dom_sf"/>
</dbReference>
<feature type="domain" description="NB-ARC" evidence="2">
    <location>
        <begin position="104"/>
        <end position="232"/>
    </location>
</feature>
<dbReference type="InterPro" id="IPR058922">
    <property type="entry name" value="WHD_DRP"/>
</dbReference>
<dbReference type="PANTHER" id="PTHR36766:SF40">
    <property type="entry name" value="DISEASE RESISTANCE PROTEIN RGA3"/>
    <property type="match status" value="1"/>
</dbReference>
<evidence type="ECO:0000259" key="2">
    <source>
        <dbReference type="Pfam" id="PF00931"/>
    </source>
</evidence>
<sequence>MQETAWWTDDISTDRAIPLLRPDDEDGGIRGRIEELTCPFEEISGDRAAPHLRSEVGERISGMDSQCRMTGHLLNESLVFGSSEEKEQIVKSLLSYSQGTRIQTTTAQMVYNDDRVQKRFDLLGWVHVSEMFDLCRLTIAITESLTRKPCRFKELSYVKEKDVFLVLDDLWNEQQSCWLDFLRLLNDAQSVTILVTTRSEVVACDIQSVKPLVLGTLSEGHCWLLFQHNAFGDQTVNEESSLVQVGRKIMKKCGGLPLAVKSIGCLLRSKMDMQTWIEVSERWHGSLVDYIAHGYIQPPRCKTPEKVASEYFDELNKRSLIEADLASSDQSVLSPQRFRLHDLTWDLVKSLSSDLLSVTSVDDGSLNMGNKIWHLFLQLQMQEEQQLQQEQQQLPRRLLVQGGLIDKLHKVSSLLSLVLKHWMGYNIGIYKFTYLRALVLDSCKDSGCILEKLIISTTWQKFSFKYCNLISLRYLHLSIMYMDWSLLHFCEIYKLDTLRLENCYNITELDLCKGNLKNLRYLQISQIRNINKLANRHVRSNCIAPLVAVFLFLARAASRIVFRRRQSKKQIGTSGHEHGAPEYEDKEDKDEWIMDDANCHDGSEPCAADSSVSGLWFASDCPKLQSITIRNCDKLRGIPYFGSVRKLILSNLALKDLQLSVDSAPSQLQILDIRDCQNLNSLIGFNNLCSLGSLYIANCPDLIVSPKMKLLCTPHHVFIDECPGLMEWCDGQDFYYQYYHRSPKLTKRATQGSNLANQCRCSNLAIFHTSRGWNLEINLGSYFKAVCKTVNVSYIKRGKEYGRGIAYFKSFENLSLDICPEEGPELILSPDNWLPSELRSLKFDFESLSGVPSFHGGLSTLRRLEIRGCPKLEALVGLEKLDLLHNLVIEECPSLYMPLEMKFLPRLLTLTIQGCHKLLSFQLNFTYPSMLTELEVSDCQGLMHIGGLGCLRNLESLVIILCPLLELKELLPVIPESVAVFLCPKLKKWCGLQKIEYLERLPD</sequence>
<dbReference type="Pfam" id="PF00931">
    <property type="entry name" value="NB-ARC"/>
    <property type="match status" value="1"/>
</dbReference>
<dbReference type="PRINTS" id="PR00364">
    <property type="entry name" value="DISEASERSIST"/>
</dbReference>
<keyword evidence="1" id="KW-0611">Plant defense</keyword>
<dbReference type="InterPro" id="IPR042197">
    <property type="entry name" value="Apaf_helical"/>
</dbReference>
<dbReference type="InterPro" id="IPR002182">
    <property type="entry name" value="NB-ARC"/>
</dbReference>
<evidence type="ECO:0000256" key="1">
    <source>
        <dbReference type="ARBA" id="ARBA00022821"/>
    </source>
</evidence>
<dbReference type="PANTHER" id="PTHR36766">
    <property type="entry name" value="PLANT BROAD-SPECTRUM MILDEW RESISTANCE PROTEIN RPW8"/>
    <property type="match status" value="1"/>
</dbReference>
<dbReference type="AlphaFoldDB" id="A0A368S812"/>
<protein>
    <submittedName>
        <fullName evidence="4">Uncharacterized protein</fullName>
    </submittedName>
</protein>
<dbReference type="InterPro" id="IPR027417">
    <property type="entry name" value="P-loop_NTPase"/>
</dbReference>
<gene>
    <name evidence="4" type="ORF">SETIT_8G146300v2</name>
</gene>
<dbReference type="Pfam" id="PF23559">
    <property type="entry name" value="WHD_DRP"/>
    <property type="match status" value="1"/>
</dbReference>
<dbReference type="EMBL" id="CM003535">
    <property type="protein sequence ID" value="RCV38483.1"/>
    <property type="molecule type" value="Genomic_DNA"/>
</dbReference>
<feature type="domain" description="Disease resistance protein winged helix" evidence="3">
    <location>
        <begin position="290"/>
        <end position="348"/>
    </location>
</feature>
<proteinExistence type="predicted"/>